<protein>
    <recommendedName>
        <fullName evidence="3">Host cell division inhibitor Icd-like protein</fullName>
    </recommendedName>
</protein>
<evidence type="ECO:0008006" key="3">
    <source>
        <dbReference type="Google" id="ProtNLM"/>
    </source>
</evidence>
<dbReference type="AlphaFoldDB" id="A0A380QEQ5"/>
<evidence type="ECO:0000313" key="1">
    <source>
        <dbReference type="EMBL" id="SUP86466.1"/>
    </source>
</evidence>
<name>A0A380QEQ5_YERPU</name>
<organism evidence="1 2">
    <name type="scientific">Yersinia pseudotuberculosis</name>
    <dbReference type="NCBI Taxonomy" id="633"/>
    <lineage>
        <taxon>Bacteria</taxon>
        <taxon>Pseudomonadati</taxon>
        <taxon>Pseudomonadota</taxon>
        <taxon>Gammaproteobacteria</taxon>
        <taxon>Enterobacterales</taxon>
        <taxon>Yersiniaceae</taxon>
        <taxon>Yersinia</taxon>
    </lineage>
</organism>
<dbReference type="Proteomes" id="UP000255087">
    <property type="component" value="Unassembled WGS sequence"/>
</dbReference>
<proteinExistence type="predicted"/>
<gene>
    <name evidence="1" type="ORF">NCTC8580_04256</name>
</gene>
<reference evidence="1 2" key="1">
    <citation type="submission" date="2018-06" db="EMBL/GenBank/DDBJ databases">
        <authorList>
            <consortium name="Pathogen Informatics"/>
            <person name="Doyle S."/>
        </authorList>
    </citation>
    <scope>NUCLEOTIDE SEQUENCE [LARGE SCALE GENOMIC DNA]</scope>
    <source>
        <strain evidence="1 2">NCTC8580</strain>
    </source>
</reference>
<evidence type="ECO:0000313" key="2">
    <source>
        <dbReference type="Proteomes" id="UP000255087"/>
    </source>
</evidence>
<dbReference type="NCBIfam" id="NF033153">
    <property type="entry name" value="phage_ICD_like"/>
    <property type="match status" value="1"/>
</dbReference>
<sequence>MMLTTPAASQKQAFPLAGTLNRLSLSESHTKHRNSPSSPIRRNPLIKLNCAEMELANSLILAQTCRAGSREIKHDNYSGSPEYYRYSGSIVIRNGCNNENQQVTGKEKGGTENTALCGYGFYHHKENQHLAARQDLQLVINYSQNPHMLNDYSNLSYEENQQPPTLDDGTNQSFCSMPKILSHVGRNISFSPFPHSASEGAQERINKNITNMINPAQINFFIIIYSLSSSLAFLRWRRLISVSIEAAINCPVLSPSSFTNSIPWTISCGIRAAKVCDFALAAFVAITVTPMVRCSTVCTKEYESKRLTCSTLKNRLVFNTLILSACENSEARKCVTTSRASIHNVNEAYTMEYSHSTPTRFKFLFLAVCRSDLNAKPHRESATAHSEQDARRSLAGQFVLSFAGRLPEVIHA</sequence>
<dbReference type="EMBL" id="UHJC01000001">
    <property type="protein sequence ID" value="SUP86466.1"/>
    <property type="molecule type" value="Genomic_DNA"/>
</dbReference>
<accession>A0A380QEQ5</accession>